<dbReference type="Pfam" id="PF01368">
    <property type="entry name" value="DHH"/>
    <property type="match status" value="1"/>
</dbReference>
<accession>A0A5R9GNH3</accession>
<organism evidence="9 10">
    <name type="scientific">Mariprofundus erugo</name>
    <dbReference type="NCBI Taxonomy" id="2528639"/>
    <lineage>
        <taxon>Bacteria</taxon>
        <taxon>Pseudomonadati</taxon>
        <taxon>Pseudomonadota</taxon>
        <taxon>Candidatius Mariprofundia</taxon>
        <taxon>Mariprofundales</taxon>
        <taxon>Mariprofundaceae</taxon>
        <taxon>Mariprofundus</taxon>
    </lineage>
</organism>
<dbReference type="Proteomes" id="UP000306585">
    <property type="component" value="Unassembled WGS sequence"/>
</dbReference>
<evidence type="ECO:0000259" key="7">
    <source>
        <dbReference type="Pfam" id="PF02272"/>
    </source>
</evidence>
<dbReference type="InterPro" id="IPR003156">
    <property type="entry name" value="DHHA1_dom"/>
</dbReference>
<dbReference type="GO" id="GO:0003676">
    <property type="term" value="F:nucleic acid binding"/>
    <property type="evidence" value="ECO:0007669"/>
    <property type="project" value="InterPro"/>
</dbReference>
<dbReference type="GO" id="GO:0006310">
    <property type="term" value="P:DNA recombination"/>
    <property type="evidence" value="ECO:0007669"/>
    <property type="project" value="InterPro"/>
</dbReference>
<dbReference type="Gene3D" id="3.90.1640.30">
    <property type="match status" value="1"/>
</dbReference>
<name>A0A5R9GNH3_9PROT</name>
<protein>
    <recommendedName>
        <fullName evidence="2">Single-stranded-DNA-specific exonuclease RecJ</fullName>
    </recommendedName>
</protein>
<evidence type="ECO:0000256" key="2">
    <source>
        <dbReference type="ARBA" id="ARBA00019841"/>
    </source>
</evidence>
<keyword evidence="4" id="KW-0378">Hydrolase</keyword>
<reference evidence="9 10" key="1">
    <citation type="journal article" date="2019" name="Appl. Environ. Microbiol.">
        <title>Environmental Evidence and Genomic Insight of Iron-oxidizing Bacteria Preference Towards More Corrosion Resistant Stainless Steel at Higher Salinities.</title>
        <authorList>
            <person name="Garrison C.E."/>
            <person name="Price K.A."/>
            <person name="Field E.K."/>
        </authorList>
    </citation>
    <scope>NUCLEOTIDE SEQUENCE [LARGE SCALE GENOMIC DNA]</scope>
    <source>
        <strain evidence="9 10">P3</strain>
    </source>
</reference>
<dbReference type="NCBIfam" id="TIGR00644">
    <property type="entry name" value="recJ"/>
    <property type="match status" value="1"/>
</dbReference>
<keyword evidence="5 9" id="KW-0269">Exonuclease</keyword>
<dbReference type="InterPro" id="IPR041122">
    <property type="entry name" value="RecJ_OB"/>
</dbReference>
<dbReference type="Pfam" id="PF17768">
    <property type="entry name" value="RecJ_OB"/>
    <property type="match status" value="1"/>
</dbReference>
<evidence type="ECO:0000256" key="4">
    <source>
        <dbReference type="ARBA" id="ARBA00022801"/>
    </source>
</evidence>
<dbReference type="InterPro" id="IPR004610">
    <property type="entry name" value="RecJ"/>
</dbReference>
<dbReference type="InterPro" id="IPR051673">
    <property type="entry name" value="SSDNA_exonuclease_RecJ"/>
</dbReference>
<feature type="domain" description="DHHA1" evidence="7">
    <location>
        <begin position="347"/>
        <end position="439"/>
    </location>
</feature>
<gene>
    <name evidence="9" type="primary">recJ</name>
    <name evidence="9" type="ORF">FEF65_11730</name>
</gene>
<dbReference type="SUPFAM" id="SSF64182">
    <property type="entry name" value="DHH phosphoesterases"/>
    <property type="match status" value="1"/>
</dbReference>
<keyword evidence="10" id="KW-1185">Reference proteome</keyword>
<dbReference type="EMBL" id="VBRY01000012">
    <property type="protein sequence ID" value="TLS65983.1"/>
    <property type="molecule type" value="Genomic_DNA"/>
</dbReference>
<dbReference type="Gene3D" id="3.10.310.30">
    <property type="match status" value="1"/>
</dbReference>
<comment type="caution">
    <text evidence="9">The sequence shown here is derived from an EMBL/GenBank/DDBJ whole genome shotgun (WGS) entry which is preliminary data.</text>
</comment>
<feature type="domain" description="DDH" evidence="6">
    <location>
        <begin position="80"/>
        <end position="209"/>
    </location>
</feature>
<evidence type="ECO:0000256" key="3">
    <source>
        <dbReference type="ARBA" id="ARBA00022722"/>
    </source>
</evidence>
<keyword evidence="3" id="KW-0540">Nuclease</keyword>
<dbReference type="Pfam" id="PF02272">
    <property type="entry name" value="DHHA1"/>
    <property type="match status" value="1"/>
</dbReference>
<evidence type="ECO:0000256" key="1">
    <source>
        <dbReference type="ARBA" id="ARBA00005915"/>
    </source>
</evidence>
<dbReference type="GO" id="GO:0008409">
    <property type="term" value="F:5'-3' exonuclease activity"/>
    <property type="evidence" value="ECO:0007669"/>
    <property type="project" value="InterPro"/>
</dbReference>
<evidence type="ECO:0000313" key="9">
    <source>
        <dbReference type="EMBL" id="TLS65983.1"/>
    </source>
</evidence>
<sequence length="562" mass="60392">MSFSADRLTVKGRQLAWRNKPLHANDPADAWYGLLDARGLTESDSFFSPRLADLPDPFAMQDMKRAAGRVVTALIDGEPIHIFGDFDADGVNGTAILVSALCAAGAHVTFSIPHRADDGHGIGVEPVCRVAESGCRLGISVDTGTTCFDACDAATRLGFDLIITDHHLPDETLPVAFALLNPARHDCGFAGRVLCGTGVAFFLLMAVWKRLADCGRRPDFDLRALLDRVAVATVADVMDLTGVNRILVFHGLQRLNSHPSVGMAALMEVARVKKAVTVETIGFYLAPRINAAGRMQHGEAAMRMLSTEDTAEAAALAAELDATNKQRRQVEMEVFRQAEAKLEDSDVLAIYDEGWHAGVVGLAAGRLARKHGRPAAVGFVTPEGDIRVSLRGRSGFHIGELLNQCSDFLEGFGGHAGAGGGTVKMNRWHDFRTAFAAAIARQGASATDHMIEHVDGVLGAGAMHIGLAERLMRFEPLGRANPPVQWLLEGMHIAERRDLKGGVSRLKLTDGHHRIDGIVFGAGAMDEAMAVGLSISVLGQLQRDEWRGGDAIQFAVEDILIR</sequence>
<evidence type="ECO:0000259" key="6">
    <source>
        <dbReference type="Pfam" id="PF01368"/>
    </source>
</evidence>
<evidence type="ECO:0000313" key="10">
    <source>
        <dbReference type="Proteomes" id="UP000306585"/>
    </source>
</evidence>
<evidence type="ECO:0000259" key="8">
    <source>
        <dbReference type="Pfam" id="PF17768"/>
    </source>
</evidence>
<dbReference type="PANTHER" id="PTHR30255">
    <property type="entry name" value="SINGLE-STRANDED-DNA-SPECIFIC EXONUCLEASE RECJ"/>
    <property type="match status" value="1"/>
</dbReference>
<dbReference type="GO" id="GO:0006281">
    <property type="term" value="P:DNA repair"/>
    <property type="evidence" value="ECO:0007669"/>
    <property type="project" value="InterPro"/>
</dbReference>
<dbReference type="InterPro" id="IPR001667">
    <property type="entry name" value="DDH_dom"/>
</dbReference>
<dbReference type="RefSeq" id="WP_138240013.1">
    <property type="nucleotide sequence ID" value="NZ_VBRY01000012.1"/>
</dbReference>
<dbReference type="AlphaFoldDB" id="A0A5R9GNH3"/>
<comment type="similarity">
    <text evidence="1">Belongs to the RecJ family.</text>
</comment>
<feature type="domain" description="RecJ OB" evidence="8">
    <location>
        <begin position="454"/>
        <end position="558"/>
    </location>
</feature>
<proteinExistence type="inferred from homology"/>
<evidence type="ECO:0000256" key="5">
    <source>
        <dbReference type="ARBA" id="ARBA00022839"/>
    </source>
</evidence>
<dbReference type="InterPro" id="IPR038763">
    <property type="entry name" value="DHH_sf"/>
</dbReference>
<dbReference type="PANTHER" id="PTHR30255:SF2">
    <property type="entry name" value="SINGLE-STRANDED-DNA-SPECIFIC EXONUCLEASE RECJ"/>
    <property type="match status" value="1"/>
</dbReference>